<organism evidence="1 2">
    <name type="scientific">Panagrolaimus sp. PS1159</name>
    <dbReference type="NCBI Taxonomy" id="55785"/>
    <lineage>
        <taxon>Eukaryota</taxon>
        <taxon>Metazoa</taxon>
        <taxon>Ecdysozoa</taxon>
        <taxon>Nematoda</taxon>
        <taxon>Chromadorea</taxon>
        <taxon>Rhabditida</taxon>
        <taxon>Tylenchina</taxon>
        <taxon>Panagrolaimomorpha</taxon>
        <taxon>Panagrolaimoidea</taxon>
        <taxon>Panagrolaimidae</taxon>
        <taxon>Panagrolaimus</taxon>
    </lineage>
</organism>
<sequence length="290" mass="32054">MATKLNYLNDNSKSVTIDNLQTVHDNRYSNLNLNQNLKCLGVSPIQSNSKSYNNKNCGSSVSDNIEGRENPLHFNKSSKISGFSNPIKTENEELKKESETNNSFNGSKNKDLQKGKSDSIKNEISTDGISVIQNSFEFPRQENEGAKVPGVSSFKASQRLLNPNKASKNAMAPTTTKKVKKPFKPAMGKLPLANKVIIPCKDGKSFLINTKKLIQVTKNGQLQALNDKEVKLLEQACGQRKQAQQKRVADAAKNTAFQQTLTALEQKVSALQQELTAIQQELTSLQQELD</sequence>
<evidence type="ECO:0000313" key="2">
    <source>
        <dbReference type="WBParaSite" id="PS1159_v2.g5619.t1"/>
    </source>
</evidence>
<proteinExistence type="predicted"/>
<reference evidence="2" key="1">
    <citation type="submission" date="2022-11" db="UniProtKB">
        <authorList>
            <consortium name="WormBaseParasite"/>
        </authorList>
    </citation>
    <scope>IDENTIFICATION</scope>
</reference>
<dbReference type="WBParaSite" id="PS1159_v2.g5619.t1">
    <property type="protein sequence ID" value="PS1159_v2.g5619.t1"/>
    <property type="gene ID" value="PS1159_v2.g5619"/>
</dbReference>
<accession>A0AC35GJ38</accession>
<protein>
    <submittedName>
        <fullName evidence="2">Uncharacterized protein</fullName>
    </submittedName>
</protein>
<evidence type="ECO:0000313" key="1">
    <source>
        <dbReference type="Proteomes" id="UP000887580"/>
    </source>
</evidence>
<dbReference type="Proteomes" id="UP000887580">
    <property type="component" value="Unplaced"/>
</dbReference>
<name>A0AC35GJ38_9BILA</name>